<keyword evidence="3" id="KW-1185">Reference proteome</keyword>
<proteinExistence type="predicted"/>
<accession>A0A0C3BDZ2</accession>
<name>A0A0C3BDZ2_SERVB</name>
<organism evidence="2 3">
    <name type="scientific">Serendipita vermifera MAFF 305830</name>
    <dbReference type="NCBI Taxonomy" id="933852"/>
    <lineage>
        <taxon>Eukaryota</taxon>
        <taxon>Fungi</taxon>
        <taxon>Dikarya</taxon>
        <taxon>Basidiomycota</taxon>
        <taxon>Agaricomycotina</taxon>
        <taxon>Agaricomycetes</taxon>
        <taxon>Sebacinales</taxon>
        <taxon>Serendipitaceae</taxon>
        <taxon>Serendipita</taxon>
    </lineage>
</organism>
<protein>
    <submittedName>
        <fullName evidence="2">Uncharacterized protein</fullName>
    </submittedName>
</protein>
<gene>
    <name evidence="2" type="ORF">M408DRAFT_22959</name>
</gene>
<dbReference type="PANTHER" id="PTHR15633">
    <property type="entry name" value="NUCLEOLAR PROTEIN 11"/>
    <property type="match status" value="1"/>
</dbReference>
<reference evidence="3" key="2">
    <citation type="submission" date="2015-01" db="EMBL/GenBank/DDBJ databases">
        <title>Evolutionary Origins and Diversification of the Mycorrhizal Mutualists.</title>
        <authorList>
            <consortium name="DOE Joint Genome Institute"/>
            <consortium name="Mycorrhizal Genomics Consortium"/>
            <person name="Kohler A."/>
            <person name="Kuo A."/>
            <person name="Nagy L.G."/>
            <person name="Floudas D."/>
            <person name="Copeland A."/>
            <person name="Barry K.W."/>
            <person name="Cichocki N."/>
            <person name="Veneault-Fourrey C."/>
            <person name="LaButti K."/>
            <person name="Lindquist E.A."/>
            <person name="Lipzen A."/>
            <person name="Lundell T."/>
            <person name="Morin E."/>
            <person name="Murat C."/>
            <person name="Riley R."/>
            <person name="Ohm R."/>
            <person name="Sun H."/>
            <person name="Tunlid A."/>
            <person name="Henrissat B."/>
            <person name="Grigoriev I.V."/>
            <person name="Hibbett D.S."/>
            <person name="Martin F."/>
        </authorList>
    </citation>
    <scope>NUCLEOTIDE SEQUENCE [LARGE SCALE GENOMIC DNA]</scope>
    <source>
        <strain evidence="3">MAFF 305830</strain>
    </source>
</reference>
<dbReference type="AlphaFoldDB" id="A0A0C3BDZ2"/>
<dbReference type="GO" id="GO:0005730">
    <property type="term" value="C:nucleolus"/>
    <property type="evidence" value="ECO:0007669"/>
    <property type="project" value="TreeGrafter"/>
</dbReference>
<dbReference type="GO" id="GO:0003723">
    <property type="term" value="F:RNA binding"/>
    <property type="evidence" value="ECO:0007669"/>
    <property type="project" value="TreeGrafter"/>
</dbReference>
<dbReference type="STRING" id="933852.A0A0C3BDZ2"/>
<dbReference type="HOGENOM" id="CLU_009534_0_0_1"/>
<evidence type="ECO:0000256" key="1">
    <source>
        <dbReference type="SAM" id="MobiDB-lite"/>
    </source>
</evidence>
<dbReference type="OrthoDB" id="4349954at2759"/>
<sequence length="801" mass="87930">MAATFGDPLTLAKHEISPKKAYDLAPVFASYSKGLKTEYATTGVHAEGINIIDLTSLQTEAATLLGPDASFACPPVTRVIEKEQAERIRQTYAILNSETRRASAKRPQTLSLWSSNEGLASLEQVHSVTLATPAVALYAPDSIPDKVVLISSEGTITTYDSKLQKSDQESSSSESRKLVNSFVFDSAHCKFARGKSPSVSGAAIVVTVLKRRNEVYLGVSLVGQHVETVGEAPIQIPGNEILSASCNADGCLALLDSNGSIFSFMIEPQNNGIALSSLETLALRGITTSSMSLCCLESTHVLVTGVEVVNSDIVVLLWDVQFGVLLAEKKIVRPPLLSAIPANRLQLSMTFCDGNQTLLNVSSAKPSNKKEASTSGPKAITMIIPHSIQVGSSLASAIGRAKASENWLRPVNIHSTSGSTPHKDGREVMLESVTNAIESGQPEVADKLFFEWEAEQKAVVKALAKEEAKRQMAALAPKRAINGHAGGSESEDGPPDTKITVRHVHNQIDWGHSFLAKLMQAVLGPTGTRSGSPTTFLSKIPAYFLERKLVSNQIIEGGILKVLQERGDWLSIRWLLRNTVDVSEDHLMALLLHSVHLYRQRSKTKQDNTMDVDESSPVNVRVPFPVTQVLGHVIAYPTSAPPLRLAIRQHFTEMEDVIVLIETVNSWISESANKTLALKLGDINEELKRESHEKAVERDGLPRLDLLVSFGTCLLDALLLNLLQYRRAHRPLRIMAKRLASHLPYLENLDRLRGPLEPFVQADRLSRRPWEERRKGPKARTQKDDNYELNVNQYQVEEFFV</sequence>
<evidence type="ECO:0000313" key="3">
    <source>
        <dbReference type="Proteomes" id="UP000054097"/>
    </source>
</evidence>
<reference evidence="2 3" key="1">
    <citation type="submission" date="2014-04" db="EMBL/GenBank/DDBJ databases">
        <authorList>
            <consortium name="DOE Joint Genome Institute"/>
            <person name="Kuo A."/>
            <person name="Zuccaro A."/>
            <person name="Kohler A."/>
            <person name="Nagy L.G."/>
            <person name="Floudas D."/>
            <person name="Copeland A."/>
            <person name="Barry K.W."/>
            <person name="Cichocki N."/>
            <person name="Veneault-Fourrey C."/>
            <person name="LaButti K."/>
            <person name="Lindquist E.A."/>
            <person name="Lipzen A."/>
            <person name="Lundell T."/>
            <person name="Morin E."/>
            <person name="Murat C."/>
            <person name="Sun H."/>
            <person name="Tunlid A."/>
            <person name="Henrissat B."/>
            <person name="Grigoriev I.V."/>
            <person name="Hibbett D.S."/>
            <person name="Martin F."/>
            <person name="Nordberg H.P."/>
            <person name="Cantor M.N."/>
            <person name="Hua S.X."/>
        </authorList>
    </citation>
    <scope>NUCLEOTIDE SEQUENCE [LARGE SCALE GENOMIC DNA]</scope>
    <source>
        <strain evidence="2 3">MAFF 305830</strain>
    </source>
</reference>
<evidence type="ECO:0000313" key="2">
    <source>
        <dbReference type="EMBL" id="KIM29641.1"/>
    </source>
</evidence>
<dbReference type="InterPro" id="IPR042859">
    <property type="entry name" value="NOL11"/>
</dbReference>
<dbReference type="PANTHER" id="PTHR15633:SF2">
    <property type="entry name" value="NUCLEOLAR PROTEIN 11"/>
    <property type="match status" value="1"/>
</dbReference>
<dbReference type="EMBL" id="KN824288">
    <property type="protein sequence ID" value="KIM29641.1"/>
    <property type="molecule type" value="Genomic_DNA"/>
</dbReference>
<dbReference type="GO" id="GO:0030490">
    <property type="term" value="P:maturation of SSU-rRNA"/>
    <property type="evidence" value="ECO:0007669"/>
    <property type="project" value="InterPro"/>
</dbReference>
<feature type="region of interest" description="Disordered" evidence="1">
    <location>
        <begin position="478"/>
        <end position="497"/>
    </location>
</feature>
<dbReference type="Proteomes" id="UP000054097">
    <property type="component" value="Unassembled WGS sequence"/>
</dbReference>